<comment type="caution">
    <text evidence="8">The sequence shown here is derived from an EMBL/GenBank/DDBJ whole genome shotgun (WGS) entry which is preliminary data.</text>
</comment>
<evidence type="ECO:0000256" key="3">
    <source>
        <dbReference type="ARBA" id="ARBA00023288"/>
    </source>
</evidence>
<dbReference type="PANTHER" id="PTHR45868">
    <property type="entry name" value="HEAVY METAL-ASSOCIATED ISOPRENYLATED PLANT PROTEIN 33-RELATED"/>
    <property type="match status" value="1"/>
</dbReference>
<evidence type="ECO:0000313" key="8">
    <source>
        <dbReference type="EMBL" id="KAF5739436.1"/>
    </source>
</evidence>
<keyword evidence="4" id="KW-0636">Prenylation</keyword>
<proteinExistence type="inferred from homology"/>
<feature type="compositionally biased region" description="Gly residues" evidence="6">
    <location>
        <begin position="310"/>
        <end position="319"/>
    </location>
</feature>
<evidence type="ECO:0000313" key="9">
    <source>
        <dbReference type="Proteomes" id="UP000593562"/>
    </source>
</evidence>
<keyword evidence="3" id="KW-0449">Lipoprotein</keyword>
<evidence type="ECO:0000256" key="6">
    <source>
        <dbReference type="SAM" id="MobiDB-lite"/>
    </source>
</evidence>
<name>A0A7J7D046_TRIWF</name>
<dbReference type="InParanoid" id="A0A7J7D046"/>
<sequence>MEIYSGLDCDSVLDVCGCFSFQSCVLKVDIQCHCDGCKKKVKKLLQNVDGVYTSKIDADQGKVTVTGNVNPATLIKKLSKSGKHAELWMSQKGTNNFQNQVNNQFKNFQIDAQKTGKDNKSQKGHGQQKGGGGGHQVQQFQHMQQQKGPKEMMKQQKSVKFDMNNEEFDASEDDFDGDLDEFDDDFDDEFDEDDEDDHFFNHQVPKGHQQFPNKMAPMGMMGNGNGVHGHQAIMMNSQAKGGGGGGGKKGGAIDIPVSMKGMGGKNDSKHGNNGNGGGKKGGGDGGGDGVKKGKGGSNNQKQGGKDKNGGKGGILGFLGFGKKSKKKGGGGMDGTDKSSKGNGRVGGSGGNNNGGGAKPGRGKGTDGVHDMKKMKNEFELDVTKPGKGPKGGGGNHGGGNGPNGTKTMGHMGPMGGQMGHMGPMGGQMGQMGNYGQMGMTMTPAAVQGLPAGAAGSMNGGYYHGMGGGGGGGGPVNPYTQQQYMPMMMNQQHPNMSDMSQYQMMHGRPNPAMNYMPPPPMPPHPAVRDPYTHYFSDENTDGGCSIM</sequence>
<evidence type="ECO:0000256" key="4">
    <source>
        <dbReference type="ARBA" id="ARBA00023289"/>
    </source>
</evidence>
<feature type="compositionally biased region" description="Gly residues" evidence="6">
    <location>
        <begin position="388"/>
        <end position="402"/>
    </location>
</feature>
<dbReference type="PANTHER" id="PTHR45868:SF83">
    <property type="entry name" value="HEAVY METAL-ASSOCIATED ISOPRENYLATED PLANT PROTEIN 33"/>
    <property type="match status" value="1"/>
</dbReference>
<keyword evidence="2" id="KW-0479">Metal-binding</keyword>
<dbReference type="Pfam" id="PF00403">
    <property type="entry name" value="HMA"/>
    <property type="match status" value="1"/>
</dbReference>
<keyword evidence="1" id="KW-0488">Methylation</keyword>
<protein>
    <submittedName>
        <fullName evidence="8">Keratin type I cytoskeletal 9</fullName>
    </submittedName>
</protein>
<evidence type="ECO:0000259" key="7">
    <source>
        <dbReference type="PROSITE" id="PS50846"/>
    </source>
</evidence>
<dbReference type="CDD" id="cd00371">
    <property type="entry name" value="HMA"/>
    <property type="match status" value="1"/>
</dbReference>
<feature type="region of interest" description="Disordered" evidence="6">
    <location>
        <begin position="381"/>
        <end position="408"/>
    </location>
</feature>
<keyword evidence="9" id="KW-1185">Reference proteome</keyword>
<feature type="compositionally biased region" description="Gly residues" evidence="6">
    <location>
        <begin position="240"/>
        <end position="250"/>
    </location>
</feature>
<dbReference type="SUPFAM" id="SSF55008">
    <property type="entry name" value="HMA, heavy metal-associated domain"/>
    <property type="match status" value="1"/>
</dbReference>
<accession>A0A7J7D046</accession>
<dbReference type="GO" id="GO:0005882">
    <property type="term" value="C:intermediate filament"/>
    <property type="evidence" value="ECO:0007669"/>
    <property type="project" value="UniProtKB-KW"/>
</dbReference>
<keyword evidence="8" id="KW-0416">Keratin</keyword>
<dbReference type="InterPro" id="IPR036163">
    <property type="entry name" value="HMA_dom_sf"/>
</dbReference>
<feature type="region of interest" description="Disordered" evidence="6">
    <location>
        <begin position="114"/>
        <end position="155"/>
    </location>
</feature>
<dbReference type="PROSITE" id="PS50846">
    <property type="entry name" value="HMA_2"/>
    <property type="match status" value="1"/>
</dbReference>
<feature type="compositionally biased region" description="Low complexity" evidence="6">
    <location>
        <begin position="136"/>
        <end position="147"/>
    </location>
</feature>
<dbReference type="EMBL" id="JAAARO010000012">
    <property type="protein sequence ID" value="KAF5739436.1"/>
    <property type="molecule type" value="Genomic_DNA"/>
</dbReference>
<feature type="compositionally biased region" description="Gly residues" evidence="6">
    <location>
        <begin position="343"/>
        <end position="359"/>
    </location>
</feature>
<dbReference type="InterPro" id="IPR006121">
    <property type="entry name" value="HMA_dom"/>
</dbReference>
<dbReference type="AlphaFoldDB" id="A0A7J7D046"/>
<feature type="compositionally biased region" description="Gly residues" evidence="6">
    <location>
        <begin position="273"/>
        <end position="288"/>
    </location>
</feature>
<evidence type="ECO:0000256" key="1">
    <source>
        <dbReference type="ARBA" id="ARBA00022481"/>
    </source>
</evidence>
<dbReference type="Gene3D" id="3.30.70.100">
    <property type="match status" value="1"/>
</dbReference>
<feature type="domain" description="HMA" evidence="7">
    <location>
        <begin position="21"/>
        <end position="86"/>
    </location>
</feature>
<dbReference type="Proteomes" id="UP000593562">
    <property type="component" value="Unassembled WGS sequence"/>
</dbReference>
<feature type="region of interest" description="Disordered" evidence="6">
    <location>
        <begin position="237"/>
        <end position="369"/>
    </location>
</feature>
<evidence type="ECO:0000256" key="2">
    <source>
        <dbReference type="ARBA" id="ARBA00022723"/>
    </source>
</evidence>
<comment type="similarity">
    <text evidence="5">Belongs to the HIPP family.</text>
</comment>
<dbReference type="GO" id="GO:0046872">
    <property type="term" value="F:metal ion binding"/>
    <property type="evidence" value="ECO:0007669"/>
    <property type="project" value="UniProtKB-KW"/>
</dbReference>
<reference evidence="8 9" key="1">
    <citation type="journal article" date="2020" name="Nat. Commun.">
        <title>Genome of Tripterygium wilfordii and identification of cytochrome P450 involved in triptolide biosynthesis.</title>
        <authorList>
            <person name="Tu L."/>
            <person name="Su P."/>
            <person name="Zhang Z."/>
            <person name="Gao L."/>
            <person name="Wang J."/>
            <person name="Hu T."/>
            <person name="Zhou J."/>
            <person name="Zhang Y."/>
            <person name="Zhao Y."/>
            <person name="Liu Y."/>
            <person name="Song Y."/>
            <person name="Tong Y."/>
            <person name="Lu Y."/>
            <person name="Yang J."/>
            <person name="Xu C."/>
            <person name="Jia M."/>
            <person name="Peters R.J."/>
            <person name="Huang L."/>
            <person name="Gao W."/>
        </authorList>
    </citation>
    <scope>NUCLEOTIDE SEQUENCE [LARGE SCALE GENOMIC DNA]</scope>
    <source>
        <strain evidence="9">cv. XIE 37</strain>
        <tissue evidence="8">Leaf</tissue>
    </source>
</reference>
<organism evidence="8 9">
    <name type="scientific">Tripterygium wilfordii</name>
    <name type="common">Thunder God vine</name>
    <dbReference type="NCBI Taxonomy" id="458696"/>
    <lineage>
        <taxon>Eukaryota</taxon>
        <taxon>Viridiplantae</taxon>
        <taxon>Streptophyta</taxon>
        <taxon>Embryophyta</taxon>
        <taxon>Tracheophyta</taxon>
        <taxon>Spermatophyta</taxon>
        <taxon>Magnoliopsida</taxon>
        <taxon>eudicotyledons</taxon>
        <taxon>Gunneridae</taxon>
        <taxon>Pentapetalae</taxon>
        <taxon>rosids</taxon>
        <taxon>fabids</taxon>
        <taxon>Celastrales</taxon>
        <taxon>Celastraceae</taxon>
        <taxon>Tripterygium</taxon>
    </lineage>
</organism>
<evidence type="ECO:0000256" key="5">
    <source>
        <dbReference type="ARBA" id="ARBA00024045"/>
    </source>
</evidence>
<gene>
    <name evidence="8" type="ORF">HS088_TW12G00642</name>
</gene>